<evidence type="ECO:0000259" key="1">
    <source>
        <dbReference type="Pfam" id="PF10137"/>
    </source>
</evidence>
<proteinExistence type="predicted"/>
<dbReference type="EMBL" id="MPIN01000031">
    <property type="protein sequence ID" value="OJH33624.1"/>
    <property type="molecule type" value="Genomic_DNA"/>
</dbReference>
<dbReference type="GO" id="GO:0050135">
    <property type="term" value="F:NADP+ nucleosidase activity"/>
    <property type="evidence" value="ECO:0007669"/>
    <property type="project" value="InterPro"/>
</dbReference>
<keyword evidence="3" id="KW-1185">Reference proteome</keyword>
<dbReference type="AlphaFoldDB" id="A0A1L9AUG5"/>
<dbReference type="Pfam" id="PF10137">
    <property type="entry name" value="CAP12-PCTIR_TIR"/>
    <property type="match status" value="1"/>
</dbReference>
<dbReference type="Proteomes" id="UP000182229">
    <property type="component" value="Unassembled WGS sequence"/>
</dbReference>
<feature type="domain" description="CD-NTase-associated protein 12/Pycsar effector protein TIR" evidence="1">
    <location>
        <begin position="104"/>
        <end position="227"/>
    </location>
</feature>
<evidence type="ECO:0000313" key="2">
    <source>
        <dbReference type="EMBL" id="OJH33624.1"/>
    </source>
</evidence>
<reference evidence="2 3" key="2">
    <citation type="submission" date="2016-12" db="EMBL/GenBank/DDBJ databases">
        <title>Draft Genome Sequence of Cystobacter ferrugineus Strain Cbfe23.</title>
        <authorList>
            <person name="Akbar S."/>
            <person name="Dowd S.E."/>
            <person name="Stevens D.C."/>
        </authorList>
    </citation>
    <scope>NUCLEOTIDE SEQUENCE [LARGE SCALE GENOMIC DNA]</scope>
    <source>
        <strain evidence="2 3">Cbfe23</strain>
    </source>
</reference>
<organism evidence="2 3">
    <name type="scientific">Cystobacter ferrugineus</name>
    <dbReference type="NCBI Taxonomy" id="83449"/>
    <lineage>
        <taxon>Bacteria</taxon>
        <taxon>Pseudomonadati</taxon>
        <taxon>Myxococcota</taxon>
        <taxon>Myxococcia</taxon>
        <taxon>Myxococcales</taxon>
        <taxon>Cystobacterineae</taxon>
        <taxon>Archangiaceae</taxon>
        <taxon>Cystobacter</taxon>
    </lineage>
</organism>
<gene>
    <name evidence="2" type="ORF">BON30_47585</name>
</gene>
<sequence length="258" mass="27772">MRHSEAKGESVQFAGSKDDLVGIIKGAGIKGAWSEEGDKCVFRSENGAVVNWWPSSKKKTLLVQGDAADATKLTKVLSSAGVAGSDSTPALPRTELPADPKKSKVFVVHGHDETARDQLELVLRRLGLDPFVLQNTSGKGLTIIEALEAEIHSEDGPQFGIVLLTPDDVGRSKKTDPKDELPRARQNVVLEMGMLLSRLGRPKVAILKKGHLEIPSDAGGILYVGFNDHVRETVPKLTQRLIDAGFKLKPENITAASS</sequence>
<evidence type="ECO:0000313" key="3">
    <source>
        <dbReference type="Proteomes" id="UP000182229"/>
    </source>
</evidence>
<dbReference type="STRING" id="83449.BON30_47585"/>
<name>A0A1L9AUG5_9BACT</name>
<reference evidence="3" key="1">
    <citation type="submission" date="2016-11" db="EMBL/GenBank/DDBJ databases">
        <authorList>
            <person name="Shukria A."/>
            <person name="Stevens D.C."/>
        </authorList>
    </citation>
    <scope>NUCLEOTIDE SEQUENCE [LARGE SCALE GENOMIC DNA]</scope>
    <source>
        <strain evidence="3">Cbfe23</strain>
    </source>
</reference>
<dbReference type="InterPro" id="IPR019302">
    <property type="entry name" value="CAP12/PCTIR_TIR_dom"/>
</dbReference>
<comment type="caution">
    <text evidence="2">The sequence shown here is derived from an EMBL/GenBank/DDBJ whole genome shotgun (WGS) entry which is preliminary data.</text>
</comment>
<accession>A0A1L9AUG5</accession>
<protein>
    <recommendedName>
        <fullName evidence="1">CD-NTase-associated protein 12/Pycsar effector protein TIR domain-containing protein</fullName>
    </recommendedName>
</protein>